<keyword evidence="10" id="KW-1185">Reference proteome</keyword>
<comment type="subcellular location">
    <subcellularLocation>
        <location evidence="1">Cell membrane</location>
        <topology evidence="1">Single-pass membrane protein</topology>
    </subcellularLocation>
</comment>
<evidence type="ECO:0000256" key="3">
    <source>
        <dbReference type="ARBA" id="ARBA00022821"/>
    </source>
</evidence>
<keyword evidence="7" id="KW-0812">Transmembrane</keyword>
<feature type="compositionally biased region" description="Polar residues" evidence="6">
    <location>
        <begin position="120"/>
        <end position="133"/>
    </location>
</feature>
<evidence type="ECO:0000256" key="4">
    <source>
        <dbReference type="PROSITE-ProRule" id="PRU00285"/>
    </source>
</evidence>
<keyword evidence="3" id="KW-0611">Plant defense</keyword>
<evidence type="ECO:0000256" key="6">
    <source>
        <dbReference type="SAM" id="MobiDB-lite"/>
    </source>
</evidence>
<dbReference type="GO" id="GO:0034605">
    <property type="term" value="P:cellular response to heat"/>
    <property type="evidence" value="ECO:0007669"/>
    <property type="project" value="TreeGrafter"/>
</dbReference>
<evidence type="ECO:0000256" key="1">
    <source>
        <dbReference type="ARBA" id="ARBA00004162"/>
    </source>
</evidence>
<name>A0A8J4RZH7_9ROSI</name>
<dbReference type="GO" id="GO:0006952">
    <property type="term" value="P:defense response"/>
    <property type="evidence" value="ECO:0007669"/>
    <property type="project" value="UniProtKB-KW"/>
</dbReference>
<keyword evidence="2" id="KW-1003">Cell membrane</keyword>
<feature type="compositionally biased region" description="Basic and acidic residues" evidence="6">
    <location>
        <begin position="258"/>
        <end position="272"/>
    </location>
</feature>
<dbReference type="OrthoDB" id="1431247at2759"/>
<dbReference type="AlphaFoldDB" id="A0A8J4RZH7"/>
<feature type="compositionally biased region" description="Basic and acidic residues" evidence="6">
    <location>
        <begin position="186"/>
        <end position="211"/>
    </location>
</feature>
<evidence type="ECO:0000313" key="9">
    <source>
        <dbReference type="EMBL" id="KAF3974612.1"/>
    </source>
</evidence>
<evidence type="ECO:0000256" key="5">
    <source>
        <dbReference type="RuleBase" id="RU003616"/>
    </source>
</evidence>
<gene>
    <name evidence="9" type="ORF">CMV_002063</name>
</gene>
<feature type="domain" description="SHSP" evidence="8">
    <location>
        <begin position="10"/>
        <end position="113"/>
    </location>
</feature>
<comment type="similarity">
    <text evidence="4 5">Belongs to the small heat shock protein (HSP20) family.</text>
</comment>
<dbReference type="Gene3D" id="2.60.40.790">
    <property type="match status" value="1"/>
</dbReference>
<organism evidence="9 10">
    <name type="scientific">Castanea mollissima</name>
    <name type="common">Chinese chestnut</name>
    <dbReference type="NCBI Taxonomy" id="60419"/>
    <lineage>
        <taxon>Eukaryota</taxon>
        <taxon>Viridiplantae</taxon>
        <taxon>Streptophyta</taxon>
        <taxon>Embryophyta</taxon>
        <taxon>Tracheophyta</taxon>
        <taxon>Spermatophyta</taxon>
        <taxon>Magnoliopsida</taxon>
        <taxon>eudicotyledons</taxon>
        <taxon>Gunneridae</taxon>
        <taxon>Pentapetalae</taxon>
        <taxon>rosids</taxon>
        <taxon>fabids</taxon>
        <taxon>Fagales</taxon>
        <taxon>Fagaceae</taxon>
        <taxon>Castanea</taxon>
    </lineage>
</organism>
<evidence type="ECO:0000259" key="8">
    <source>
        <dbReference type="PROSITE" id="PS01031"/>
    </source>
</evidence>
<dbReference type="Proteomes" id="UP000737018">
    <property type="component" value="Unassembled WGS sequence"/>
</dbReference>
<dbReference type="InterPro" id="IPR008978">
    <property type="entry name" value="HSP20-like_chaperone"/>
</dbReference>
<evidence type="ECO:0000256" key="2">
    <source>
        <dbReference type="ARBA" id="ARBA00022475"/>
    </source>
</evidence>
<protein>
    <recommendedName>
        <fullName evidence="8">SHSP domain-containing protein</fullName>
    </recommendedName>
</protein>
<comment type="caution">
    <text evidence="9">The sequence shown here is derived from an EMBL/GenBank/DDBJ whole genome shotgun (WGS) entry which is preliminary data.</text>
</comment>
<dbReference type="EMBL" id="JRKL02000142">
    <property type="protein sequence ID" value="KAF3974612.1"/>
    <property type="molecule type" value="Genomic_DNA"/>
</dbReference>
<feature type="compositionally biased region" description="Basic and acidic residues" evidence="6">
    <location>
        <begin position="280"/>
        <end position="303"/>
    </location>
</feature>
<keyword evidence="7" id="KW-0472">Membrane</keyword>
<feature type="region of interest" description="Disordered" evidence="6">
    <location>
        <begin position="152"/>
        <end position="327"/>
    </location>
</feature>
<dbReference type="PANTHER" id="PTHR43670:SF107">
    <property type="entry name" value="17.8 KDA CLASS I HEAT SHOCK PROTEIN-LIKE"/>
    <property type="match status" value="1"/>
</dbReference>
<feature type="compositionally biased region" description="Basic and acidic residues" evidence="6">
    <location>
        <begin position="315"/>
        <end position="327"/>
    </location>
</feature>
<proteinExistence type="inferred from homology"/>
<keyword evidence="7" id="KW-1133">Transmembrane helix</keyword>
<dbReference type="PANTHER" id="PTHR43670">
    <property type="entry name" value="HEAT SHOCK PROTEIN 26"/>
    <property type="match status" value="1"/>
</dbReference>
<dbReference type="InterPro" id="IPR002068">
    <property type="entry name" value="A-crystallin/Hsp20_dom"/>
</dbReference>
<dbReference type="SUPFAM" id="SSF49764">
    <property type="entry name" value="HSP20-like chaperones"/>
    <property type="match status" value="1"/>
</dbReference>
<dbReference type="CDD" id="cd06464">
    <property type="entry name" value="ACD_sHsps-like"/>
    <property type="match status" value="1"/>
</dbReference>
<reference evidence="9" key="1">
    <citation type="submission" date="2020-03" db="EMBL/GenBank/DDBJ databases">
        <title>Castanea mollissima Vanexum genome sequencing.</title>
        <authorList>
            <person name="Staton M."/>
        </authorList>
    </citation>
    <scope>NUCLEOTIDE SEQUENCE</scope>
    <source>
        <tissue evidence="9">Leaf</tissue>
    </source>
</reference>
<evidence type="ECO:0000313" key="10">
    <source>
        <dbReference type="Proteomes" id="UP000737018"/>
    </source>
</evidence>
<dbReference type="Pfam" id="PF00011">
    <property type="entry name" value="HSP20"/>
    <property type="match status" value="1"/>
</dbReference>
<feature type="compositionally biased region" description="Polar residues" evidence="6">
    <location>
        <begin position="304"/>
        <end position="314"/>
    </location>
</feature>
<feature type="compositionally biased region" description="Low complexity" evidence="6">
    <location>
        <begin position="216"/>
        <end position="229"/>
    </location>
</feature>
<accession>A0A8J4RZH7</accession>
<feature type="transmembrane region" description="Helical" evidence="7">
    <location>
        <begin position="389"/>
        <end position="406"/>
    </location>
</feature>
<dbReference type="GO" id="GO:0005886">
    <property type="term" value="C:plasma membrane"/>
    <property type="evidence" value="ECO:0007669"/>
    <property type="project" value="UniProtKB-SubCell"/>
</dbReference>
<dbReference type="PROSITE" id="PS01031">
    <property type="entry name" value="SHSP"/>
    <property type="match status" value="1"/>
</dbReference>
<sequence>MESKSQTDNRVYEEIETQFEWAIEEGLDTLLVHVPGFRREELKVQVTSAGSLRVSGQRSLGKNKWKRFDKEFTIPPNVDTNAISAKYDENIVYVKLPKVIAPAELREVQHSKPHLLGHSKPQQNPKVGDQPKSQNYNFEELERKKAADAAEYIQRQKEQQAAQNKVPPKANVQENAKYVAPQKRTKKEDEASSARGKSEDVSQKATEKAKEVTSYADGKSSTSTAADDTTNYKFSQRPSEKKKKSTETDIANNYVSQKDLEKERKGGLEQTRKVSTGTSSEKHETFYSEKKEPMDANKKRSTETDFANNIVSQKNLEKERSGGLEKAGKAITSTTSEMHETLDSLKDAAERMYKGETAGNVDGIGRSGLDGYRQVAGGLATEMKKTNTLVNLVVAVLLVLVFALYLKNALTKSALIEEQ</sequence>
<feature type="region of interest" description="Disordered" evidence="6">
    <location>
        <begin position="114"/>
        <end position="133"/>
    </location>
</feature>
<evidence type="ECO:0000256" key="7">
    <source>
        <dbReference type="SAM" id="Phobius"/>
    </source>
</evidence>